<dbReference type="Gene3D" id="3.40.390.10">
    <property type="entry name" value="Collagenase (Catalytic Domain)"/>
    <property type="match status" value="1"/>
</dbReference>
<protein>
    <recommendedName>
        <fullName evidence="1">Peptidase M13 C-terminal domain-containing protein</fullName>
    </recommendedName>
</protein>
<accession>A0ABY6K971</accession>
<sequence>MLLPLLHIKLGLKKYFVKTLKKDSDAVKYLMTKYLKISCSKITEGIFIGTQIRKLINDEEFIATLKEDEKNAWLALIDVVKHFLGNNKSPNYARIVENLIYKFHKLECITNLNFHFMDSHLNFSSDNLGAESEEQAFFKNFHLIYKTNSPDNFEKEGKEIKFLNENIYGYRAKSYLNYGGVGQVIGHEIGHSFDNEGIAYKMDQPGLSEDQIKEFKDRVNCYYEQYSKLEISAPGAADEIAERHLVEQKSTDERQQGETQYRNVILECLQIFTSNTSRFTELNSDYILQGYLQYEDEHGEEPGLPALEKYTNRQLFLIQFAQWSSNLAGLSYPVYPSVLYRLRFLPIKKMNQRTCIKFCVKNEIKGADAFRMLTVA</sequence>
<proteinExistence type="predicted"/>
<dbReference type="InterPro" id="IPR018497">
    <property type="entry name" value="Peptidase_M13_C"/>
</dbReference>
<gene>
    <name evidence="2" type="ORF">LAZ67_3003005</name>
</gene>
<evidence type="ECO:0000313" key="3">
    <source>
        <dbReference type="Proteomes" id="UP001235939"/>
    </source>
</evidence>
<dbReference type="PANTHER" id="PTHR46114">
    <property type="entry name" value="APPLE DOMAIN-CONTAINING PROTEIN"/>
    <property type="match status" value="1"/>
</dbReference>
<dbReference type="SUPFAM" id="SSF55486">
    <property type="entry name" value="Metalloproteases ('zincins'), catalytic domain"/>
    <property type="match status" value="1"/>
</dbReference>
<dbReference type="EMBL" id="CP092865">
    <property type="protein sequence ID" value="UYV65062.1"/>
    <property type="molecule type" value="Genomic_DNA"/>
</dbReference>
<dbReference type="InterPro" id="IPR000718">
    <property type="entry name" value="Peptidase_M13"/>
</dbReference>
<dbReference type="InterPro" id="IPR024079">
    <property type="entry name" value="MetalloPept_cat_dom_sf"/>
</dbReference>
<dbReference type="Proteomes" id="UP001235939">
    <property type="component" value="Chromosome 03"/>
</dbReference>
<keyword evidence="3" id="KW-1185">Reference proteome</keyword>
<evidence type="ECO:0000259" key="1">
    <source>
        <dbReference type="Pfam" id="PF01431"/>
    </source>
</evidence>
<reference evidence="2 3" key="1">
    <citation type="submission" date="2022-01" db="EMBL/GenBank/DDBJ databases">
        <title>A chromosomal length assembly of Cordylochernes scorpioides.</title>
        <authorList>
            <person name="Zeh D."/>
            <person name="Zeh J."/>
        </authorList>
    </citation>
    <scope>NUCLEOTIDE SEQUENCE [LARGE SCALE GENOMIC DNA]</scope>
    <source>
        <strain evidence="2">IN4F17</strain>
        <tissue evidence="2">Whole Body</tissue>
    </source>
</reference>
<evidence type="ECO:0000313" key="2">
    <source>
        <dbReference type="EMBL" id="UYV65062.1"/>
    </source>
</evidence>
<feature type="domain" description="Peptidase M13 C-terminal" evidence="1">
    <location>
        <begin position="162"/>
        <end position="232"/>
    </location>
</feature>
<dbReference type="Pfam" id="PF01431">
    <property type="entry name" value="Peptidase_M13"/>
    <property type="match status" value="1"/>
</dbReference>
<name>A0ABY6K971_9ARAC</name>
<organism evidence="2 3">
    <name type="scientific">Cordylochernes scorpioides</name>
    <dbReference type="NCBI Taxonomy" id="51811"/>
    <lineage>
        <taxon>Eukaryota</taxon>
        <taxon>Metazoa</taxon>
        <taxon>Ecdysozoa</taxon>
        <taxon>Arthropoda</taxon>
        <taxon>Chelicerata</taxon>
        <taxon>Arachnida</taxon>
        <taxon>Pseudoscorpiones</taxon>
        <taxon>Cheliferoidea</taxon>
        <taxon>Chernetidae</taxon>
        <taxon>Cordylochernes</taxon>
    </lineage>
</organism>
<dbReference type="PANTHER" id="PTHR46114:SF1">
    <property type="entry name" value="ZAD DOMAIN-CONTAINING PROTEIN"/>
    <property type="match status" value="1"/>
</dbReference>
<dbReference type="PROSITE" id="PS51885">
    <property type="entry name" value="NEPRILYSIN"/>
    <property type="match status" value="1"/>
</dbReference>